<dbReference type="Pfam" id="PF00644">
    <property type="entry name" value="PARP"/>
    <property type="match status" value="1"/>
</dbReference>
<dbReference type="Gene3D" id="3.90.228.10">
    <property type="match status" value="1"/>
</dbReference>
<reference evidence="5 6" key="1">
    <citation type="submission" date="2020-01" db="EMBL/GenBank/DDBJ databases">
        <title>Aspergillus terreus IFO 6365 whole genome shotgun sequence.</title>
        <authorList>
            <person name="Kanamasa S."/>
            <person name="Takahashi H."/>
        </authorList>
    </citation>
    <scope>NUCLEOTIDE SEQUENCE [LARGE SCALE GENOMIC DNA]</scope>
    <source>
        <strain evidence="5 6">IFO 6365</strain>
    </source>
</reference>
<sequence length="1086" mass="121192">MPRKDFLRDLNIASVPGIFPRLSDVVDGGEDGAFSLTYTPPFSTQRVYLQVTTSSADTCAYPKDHQFFVFSDDDIPASIATVLTSYQPLDGSPRIEEFLTSISRSLDQAILGLEESSASAYECDDDECMEEDDDWDTDHEMFPLSKFSPSSTDVLRSDLRAVKSAGYKVGVLGDVKGSVIVCISCRIGKLGISEEALQAWHVEGSEYLTLLLRYPLGYVPLSQIMGRGPQTPGTLVQMHVGVCKSYKPSLSCALRQFVSTQDLDRITGDVSNADHSGPAPAYRCLQIAESLNNLLGTHFLRLLKFRLEHGFSWAGAETYEHTAQGECPSSLVSTNPEYFVPDDWSVSTPGFLKADHLANDKETDALVFPLVAMQFVLRRFVKCTEFCLNCYRKVEFGFEAIKPYVCSNGLCLYQYMHLGRGPSVEWEILSQPYVADLLISFTYCSAKDRTLHEFPCGIGLKVPTGIMKEARFDVDLMEITVERSCQLRVGDWICITTNSTSSTDQWHCEVQDIILFPHVKLSTPVQLTKRSVKPPQLTTGKLRYEVYDKDFDSLSAADKCTSIVTLLATLPAVDEMRDYITNGSSNNVNRALSSWHDRVSTAALYVLRWVVASNRSCILYHDDPEHMVSGMSGYLQFRFGQGAPDKEARFVQAVNAVSSTKDGNSQHPTLFAWHGSPLYNWHSILREGLHYKKVVNGRSCGNGVYMSNNFATSVGYSGRMNLPSPSAPTLHTTWPQSKLNIKCAISLNEVVNAPNQFVHNTACYVVQHLDWIQPRYLFVGPTPTDAKVCQGNPSRVYTQDPKRLAMGAEGKNVKIPISGVATHKANVSTSRKPKERRKKAQETNTSLCDADSVATLEDDRQLLRDSDKEDKDELPFCIDFSKTDFRPGTLEVSSLRLLGPPRYATTTATKALHKRLQETLKVQKREPLHELGWYIDPNLVNNVYQWIVELHSFDPNLPLAKDLKKAKIHSIVFEIRFPPHFPMSPPFVRIIRPRILSFGRGGGGHVTMGGSMCMELLTNSGWSAACSMESVLLQVRLALSNTEPQPARLDQSTNADYTVGNAISDYQRVCQAHGWQVPDDLQQVHW</sequence>
<keyword evidence="6" id="KW-1185">Reference proteome</keyword>
<dbReference type="GO" id="GO:0016779">
    <property type="term" value="F:nucleotidyltransferase activity"/>
    <property type="evidence" value="ECO:0007669"/>
    <property type="project" value="UniProtKB-KW"/>
</dbReference>
<name>A0A5M3YNA7_ASPTE</name>
<dbReference type="InterPro" id="IPR016135">
    <property type="entry name" value="UBQ-conjugating_enzyme/RWD"/>
</dbReference>
<keyword evidence="3" id="KW-0548">Nucleotidyltransferase</keyword>
<organism evidence="5 6">
    <name type="scientific">Aspergillus terreus</name>
    <dbReference type="NCBI Taxonomy" id="33178"/>
    <lineage>
        <taxon>Eukaryota</taxon>
        <taxon>Fungi</taxon>
        <taxon>Dikarya</taxon>
        <taxon>Ascomycota</taxon>
        <taxon>Pezizomycotina</taxon>
        <taxon>Eurotiomycetes</taxon>
        <taxon>Eurotiomycetidae</taxon>
        <taxon>Eurotiales</taxon>
        <taxon>Aspergillaceae</taxon>
        <taxon>Aspergillus</taxon>
        <taxon>Aspergillus subgen. Circumdati</taxon>
    </lineage>
</organism>
<comment type="caution">
    <text evidence="5">The sequence shown here is derived from an EMBL/GenBank/DDBJ whole genome shotgun (WGS) entry which is preliminary data.</text>
</comment>
<keyword evidence="4" id="KW-0520">NAD</keyword>
<evidence type="ECO:0000256" key="3">
    <source>
        <dbReference type="ARBA" id="ARBA00022695"/>
    </source>
</evidence>
<dbReference type="AlphaFoldDB" id="A0A5M3YNA7"/>
<dbReference type="InterPro" id="IPR051838">
    <property type="entry name" value="ARTD_PARP"/>
</dbReference>
<dbReference type="InterPro" id="IPR012317">
    <property type="entry name" value="Poly(ADP-ribose)pol_cat_dom"/>
</dbReference>
<dbReference type="FunFam" id="3.10.110.10:FF:000107">
    <property type="entry name" value="Ubiquitin conjugating enzyme, putative"/>
    <property type="match status" value="1"/>
</dbReference>
<dbReference type="VEuPathDB" id="FungiDB:ATEG_04380"/>
<proteinExistence type="predicted"/>
<evidence type="ECO:0000313" key="5">
    <source>
        <dbReference type="EMBL" id="GFF13711.1"/>
    </source>
</evidence>
<evidence type="ECO:0000313" key="6">
    <source>
        <dbReference type="Proteomes" id="UP000452235"/>
    </source>
</evidence>
<evidence type="ECO:0000256" key="2">
    <source>
        <dbReference type="ARBA" id="ARBA00022679"/>
    </source>
</evidence>
<dbReference type="OrthoDB" id="109543at2759"/>
<accession>A0A5M3YNA7</accession>
<dbReference type="Gene3D" id="3.10.110.10">
    <property type="entry name" value="Ubiquitin Conjugating Enzyme"/>
    <property type="match status" value="1"/>
</dbReference>
<keyword evidence="1" id="KW-0328">Glycosyltransferase</keyword>
<dbReference type="Proteomes" id="UP000452235">
    <property type="component" value="Unassembled WGS sequence"/>
</dbReference>
<dbReference type="GO" id="GO:0003950">
    <property type="term" value="F:NAD+ poly-ADP-ribosyltransferase activity"/>
    <property type="evidence" value="ECO:0007669"/>
    <property type="project" value="InterPro"/>
</dbReference>
<dbReference type="PANTHER" id="PTHR21328">
    <property type="entry name" value="POLY ADP-RIBOSE POLYMERASE FAMILY, MEMBER PARP"/>
    <property type="match status" value="1"/>
</dbReference>
<dbReference type="InterPro" id="IPR000608">
    <property type="entry name" value="UBC"/>
</dbReference>
<dbReference type="CDD" id="cd23802">
    <property type="entry name" value="UBCc_UBE2Q"/>
    <property type="match status" value="1"/>
</dbReference>
<dbReference type="EMBL" id="BLJY01000002">
    <property type="protein sequence ID" value="GFF13711.1"/>
    <property type="molecule type" value="Genomic_DNA"/>
</dbReference>
<gene>
    <name evidence="5" type="ORF">ATEIFO6365_0002082200</name>
</gene>
<dbReference type="Pfam" id="PF00179">
    <property type="entry name" value="UQ_con"/>
    <property type="match status" value="1"/>
</dbReference>
<dbReference type="SUPFAM" id="SSF54495">
    <property type="entry name" value="UBC-like"/>
    <property type="match status" value="1"/>
</dbReference>
<keyword evidence="2" id="KW-0808">Transferase</keyword>
<evidence type="ECO:0000256" key="1">
    <source>
        <dbReference type="ARBA" id="ARBA00022676"/>
    </source>
</evidence>
<dbReference type="PROSITE" id="PS50127">
    <property type="entry name" value="UBC_2"/>
    <property type="match status" value="1"/>
</dbReference>
<protein>
    <submittedName>
        <fullName evidence="5">Ubiquitin conjugating enzyme</fullName>
    </submittedName>
</protein>
<evidence type="ECO:0000256" key="4">
    <source>
        <dbReference type="ARBA" id="ARBA00023027"/>
    </source>
</evidence>
<dbReference type="SUPFAM" id="SSF56399">
    <property type="entry name" value="ADP-ribosylation"/>
    <property type="match status" value="1"/>
</dbReference>